<sequence>MTSMGTKYSNRSNKMLIRFNDSLKVGTYEDAKRKPYKSVSLEDWDWLCDHVFSSESYKCSAAGAKARETVVFNHCGGSKSHVVHRAEKRKVVFKEGDIQTFYDTHTSTYKETGEVVWISDEARVKWDTMNELMQQGSEAGATPPTEAEVCAQVLKKNQR</sequence>
<dbReference type="EMBL" id="JAJJMB010017748">
    <property type="protein sequence ID" value="KAI3835621.1"/>
    <property type="molecule type" value="Genomic_DNA"/>
</dbReference>
<reference evidence="1" key="1">
    <citation type="submission" date="2022-04" db="EMBL/GenBank/DDBJ databases">
        <title>A functionally conserved STORR gene fusion in Papaver species that diverged 16.8 million years ago.</title>
        <authorList>
            <person name="Catania T."/>
        </authorList>
    </citation>
    <scope>NUCLEOTIDE SEQUENCE</scope>
    <source>
        <strain evidence="1">S-188037</strain>
    </source>
</reference>
<dbReference type="InterPro" id="IPR004252">
    <property type="entry name" value="Probable_transposase_24"/>
</dbReference>
<dbReference type="Proteomes" id="UP001202328">
    <property type="component" value="Unassembled WGS sequence"/>
</dbReference>
<evidence type="ECO:0000313" key="2">
    <source>
        <dbReference type="Proteomes" id="UP001202328"/>
    </source>
</evidence>
<evidence type="ECO:0000313" key="1">
    <source>
        <dbReference type="EMBL" id="KAI3835621.1"/>
    </source>
</evidence>
<dbReference type="AlphaFoldDB" id="A0AAD4RW80"/>
<accession>A0AAD4RW80</accession>
<proteinExistence type="predicted"/>
<organism evidence="1 2">
    <name type="scientific">Papaver atlanticum</name>
    <dbReference type="NCBI Taxonomy" id="357466"/>
    <lineage>
        <taxon>Eukaryota</taxon>
        <taxon>Viridiplantae</taxon>
        <taxon>Streptophyta</taxon>
        <taxon>Embryophyta</taxon>
        <taxon>Tracheophyta</taxon>
        <taxon>Spermatophyta</taxon>
        <taxon>Magnoliopsida</taxon>
        <taxon>Ranunculales</taxon>
        <taxon>Papaveraceae</taxon>
        <taxon>Papaveroideae</taxon>
        <taxon>Papaver</taxon>
    </lineage>
</organism>
<name>A0AAD4RW80_9MAGN</name>
<comment type="caution">
    <text evidence="1">The sequence shown here is derived from an EMBL/GenBank/DDBJ whole genome shotgun (WGS) entry which is preliminary data.</text>
</comment>
<keyword evidence="2" id="KW-1185">Reference proteome</keyword>
<gene>
    <name evidence="1" type="ORF">MKW98_027533</name>
</gene>
<dbReference type="Pfam" id="PF03004">
    <property type="entry name" value="Transposase_24"/>
    <property type="match status" value="1"/>
</dbReference>
<protein>
    <submittedName>
        <fullName evidence="1">Uncharacterized protein</fullName>
    </submittedName>
</protein>